<feature type="domain" description="Fascin-like" evidence="4">
    <location>
        <begin position="79"/>
        <end position="173"/>
    </location>
</feature>
<dbReference type="RefSeq" id="XP_013792494.2">
    <property type="nucleotide sequence ID" value="XM_013937040.2"/>
</dbReference>
<organism evidence="5 6">
    <name type="scientific">Limulus polyphemus</name>
    <name type="common">Atlantic horseshoe crab</name>
    <dbReference type="NCBI Taxonomy" id="6850"/>
    <lineage>
        <taxon>Eukaryota</taxon>
        <taxon>Metazoa</taxon>
        <taxon>Ecdysozoa</taxon>
        <taxon>Arthropoda</taxon>
        <taxon>Chelicerata</taxon>
        <taxon>Merostomata</taxon>
        <taxon>Xiphosura</taxon>
        <taxon>Limulidae</taxon>
        <taxon>Limulus</taxon>
    </lineage>
</organism>
<evidence type="ECO:0000313" key="5">
    <source>
        <dbReference type="Proteomes" id="UP000694941"/>
    </source>
</evidence>
<evidence type="ECO:0000259" key="4">
    <source>
        <dbReference type="Pfam" id="PF06268"/>
    </source>
</evidence>
<dbReference type="InterPro" id="IPR008999">
    <property type="entry name" value="Actin-crosslinking"/>
</dbReference>
<gene>
    <name evidence="6" type="primary">LOC106476379</name>
</gene>
<name>A0ABM1C199_LIMPO</name>
<dbReference type="GeneID" id="106476379"/>
<reference evidence="6" key="1">
    <citation type="submission" date="2025-08" db="UniProtKB">
        <authorList>
            <consortium name="RefSeq"/>
        </authorList>
    </citation>
    <scope>IDENTIFICATION</scope>
    <source>
        <tissue evidence="6">Muscle</tissue>
    </source>
</reference>
<keyword evidence="2" id="KW-0963">Cytoplasm</keyword>
<protein>
    <submittedName>
        <fullName evidence="6">Protein singed-like</fullName>
    </submittedName>
</protein>
<evidence type="ECO:0000256" key="1">
    <source>
        <dbReference type="ARBA" id="ARBA00004496"/>
    </source>
</evidence>
<keyword evidence="3" id="KW-0009">Actin-binding</keyword>
<proteinExistence type="predicted"/>
<feature type="domain" description="Fascin-like" evidence="4">
    <location>
        <begin position="6"/>
        <end position="52"/>
    </location>
</feature>
<accession>A0ABM1C199</accession>
<dbReference type="Pfam" id="PF06268">
    <property type="entry name" value="Fascin"/>
    <property type="match status" value="2"/>
</dbReference>
<dbReference type="Proteomes" id="UP000694941">
    <property type="component" value="Unplaced"/>
</dbReference>
<keyword evidence="5" id="KW-1185">Reference proteome</keyword>
<comment type="subcellular location">
    <subcellularLocation>
        <location evidence="1">Cytoplasm</location>
    </subcellularLocation>
</comment>
<dbReference type="InterPro" id="IPR022768">
    <property type="entry name" value="Fascin-like_dom"/>
</dbReference>
<evidence type="ECO:0000256" key="3">
    <source>
        <dbReference type="ARBA" id="ARBA00023203"/>
    </source>
</evidence>
<evidence type="ECO:0000313" key="6">
    <source>
        <dbReference type="RefSeq" id="XP_013792494.2"/>
    </source>
</evidence>
<dbReference type="SUPFAM" id="SSF50405">
    <property type="entry name" value="Actin-crosslinking proteins"/>
    <property type="match status" value="2"/>
</dbReference>
<evidence type="ECO:0000256" key="2">
    <source>
        <dbReference type="ARBA" id="ARBA00022490"/>
    </source>
</evidence>
<dbReference type="Gene3D" id="2.80.10.50">
    <property type="match status" value="2"/>
</dbReference>
<sequence>MTDVQSSNSLFDMVWQEDGSVTFVANNGKYVAAKKSGHLFANSDKVDDMEKFYFFLINRRSLVLKCEQGFVGYKSSTSSKLESNKASYETITMERDEKGVCYFRGAANHKYWTVSEDGSIAVESDKPQGFYIELREPCKLCLKTTDGCYLVADKNGAFKVNGTDPNSATLWEY</sequence>